<reference evidence="2" key="2">
    <citation type="submission" date="2015-01" db="EMBL/GenBank/DDBJ databases">
        <title>Evolutionary Origins and Diversification of the Mycorrhizal Mutualists.</title>
        <authorList>
            <consortium name="DOE Joint Genome Institute"/>
            <consortium name="Mycorrhizal Genomics Consortium"/>
            <person name="Kohler A."/>
            <person name="Kuo A."/>
            <person name="Nagy L.G."/>
            <person name="Floudas D."/>
            <person name="Copeland A."/>
            <person name="Barry K.W."/>
            <person name="Cichocki N."/>
            <person name="Veneault-Fourrey C."/>
            <person name="LaButti K."/>
            <person name="Lindquist E.A."/>
            <person name="Lipzen A."/>
            <person name="Lundell T."/>
            <person name="Morin E."/>
            <person name="Murat C."/>
            <person name="Riley R."/>
            <person name="Ohm R."/>
            <person name="Sun H."/>
            <person name="Tunlid A."/>
            <person name="Henrissat B."/>
            <person name="Grigoriev I.V."/>
            <person name="Hibbett D.S."/>
            <person name="Martin F."/>
        </authorList>
    </citation>
    <scope>NUCLEOTIDE SEQUENCE [LARGE SCALE GENOMIC DNA]</scope>
    <source>
        <strain evidence="2">Foug A</strain>
    </source>
</reference>
<dbReference type="InParanoid" id="A0A0C2ZVM0"/>
<dbReference type="EMBL" id="KN822115">
    <property type="protein sequence ID" value="KIM56537.1"/>
    <property type="molecule type" value="Genomic_DNA"/>
</dbReference>
<gene>
    <name evidence="1" type="ORF">SCLCIDRAFT_1220342</name>
</gene>
<keyword evidence="2" id="KW-1185">Reference proteome</keyword>
<reference evidence="1 2" key="1">
    <citation type="submission" date="2014-04" db="EMBL/GenBank/DDBJ databases">
        <authorList>
            <consortium name="DOE Joint Genome Institute"/>
            <person name="Kuo A."/>
            <person name="Kohler A."/>
            <person name="Nagy L.G."/>
            <person name="Floudas D."/>
            <person name="Copeland A."/>
            <person name="Barry K.W."/>
            <person name="Cichocki N."/>
            <person name="Veneault-Fourrey C."/>
            <person name="LaButti K."/>
            <person name="Lindquist E.A."/>
            <person name="Lipzen A."/>
            <person name="Lundell T."/>
            <person name="Morin E."/>
            <person name="Murat C."/>
            <person name="Sun H."/>
            <person name="Tunlid A."/>
            <person name="Henrissat B."/>
            <person name="Grigoriev I.V."/>
            <person name="Hibbett D.S."/>
            <person name="Martin F."/>
            <person name="Nordberg H.P."/>
            <person name="Cantor M.N."/>
            <person name="Hua S.X."/>
        </authorList>
    </citation>
    <scope>NUCLEOTIDE SEQUENCE [LARGE SCALE GENOMIC DNA]</scope>
    <source>
        <strain evidence="1 2">Foug A</strain>
    </source>
</reference>
<dbReference type="AlphaFoldDB" id="A0A0C2ZVM0"/>
<evidence type="ECO:0000313" key="2">
    <source>
        <dbReference type="Proteomes" id="UP000053989"/>
    </source>
</evidence>
<proteinExistence type="predicted"/>
<sequence>MWAFCSGVELGSDLSENFLCQLPLDHALFGVVCMIRVDALVVRTKSEVFHPLYLVKRGARGKEWETSKRYV</sequence>
<organism evidence="1 2">
    <name type="scientific">Scleroderma citrinum Foug A</name>
    <dbReference type="NCBI Taxonomy" id="1036808"/>
    <lineage>
        <taxon>Eukaryota</taxon>
        <taxon>Fungi</taxon>
        <taxon>Dikarya</taxon>
        <taxon>Basidiomycota</taxon>
        <taxon>Agaricomycotina</taxon>
        <taxon>Agaricomycetes</taxon>
        <taxon>Agaricomycetidae</taxon>
        <taxon>Boletales</taxon>
        <taxon>Sclerodermatineae</taxon>
        <taxon>Sclerodermataceae</taxon>
        <taxon>Scleroderma</taxon>
    </lineage>
</organism>
<name>A0A0C2ZVM0_9AGAM</name>
<evidence type="ECO:0000313" key="1">
    <source>
        <dbReference type="EMBL" id="KIM56537.1"/>
    </source>
</evidence>
<accession>A0A0C2ZVM0</accession>
<dbReference type="HOGENOM" id="CLU_2741502_0_0_1"/>
<dbReference type="Proteomes" id="UP000053989">
    <property type="component" value="Unassembled WGS sequence"/>
</dbReference>
<protein>
    <submittedName>
        <fullName evidence="1">Uncharacterized protein</fullName>
    </submittedName>
</protein>